<name>A0ABW7NW66_9PSED</name>
<dbReference type="RefSeq" id="WP_395577876.1">
    <property type="nucleotide sequence ID" value="NZ_JAVCQK010000414.1"/>
</dbReference>
<organism evidence="1 2">
    <name type="scientific">Pseudomonas syringae pv. tagetis</name>
    <dbReference type="NCBI Taxonomy" id="129140"/>
    <lineage>
        <taxon>Bacteria</taxon>
        <taxon>Pseudomonadati</taxon>
        <taxon>Pseudomonadota</taxon>
        <taxon>Gammaproteobacteria</taxon>
        <taxon>Pseudomonadales</taxon>
        <taxon>Pseudomonadaceae</taxon>
        <taxon>Pseudomonas</taxon>
    </lineage>
</organism>
<feature type="non-terminal residue" evidence="1">
    <location>
        <position position="85"/>
    </location>
</feature>
<dbReference type="EMBL" id="JAVCQK010000414">
    <property type="protein sequence ID" value="MFH7519135.1"/>
    <property type="molecule type" value="Genomic_DNA"/>
</dbReference>
<proteinExistence type="predicted"/>
<dbReference type="Proteomes" id="UP001610657">
    <property type="component" value="Unassembled WGS sequence"/>
</dbReference>
<reference evidence="1 2" key="1">
    <citation type="submission" date="2023-08" db="EMBL/GenBank/DDBJ databases">
        <title>Genomic and mutational analysis of Pseudomonas syringae pv. tagetis EB037 pathogenicity on sunflower.</title>
        <authorList>
            <person name="Maul J.E."/>
        </authorList>
    </citation>
    <scope>NUCLEOTIDE SEQUENCE [LARGE SCALE GENOMIC DNA]</scope>
    <source>
        <strain evidence="1 2">EB037_T1</strain>
    </source>
</reference>
<protein>
    <submittedName>
        <fullName evidence="1">Uncharacterized protein</fullName>
    </submittedName>
</protein>
<feature type="non-terminal residue" evidence="1">
    <location>
        <position position="1"/>
    </location>
</feature>
<gene>
    <name evidence="1" type="ORF">RA271_28850</name>
</gene>
<keyword evidence="2" id="KW-1185">Reference proteome</keyword>
<evidence type="ECO:0000313" key="2">
    <source>
        <dbReference type="Proteomes" id="UP001610657"/>
    </source>
</evidence>
<sequence>IIDRARVLLAEFEATDVEPTLRHKEVAAAVVTVEEAPKQEVSNVHEKPETQLSLFGEEEAVVKEVTVPELSDAEKDVLEILKRLN</sequence>
<comment type="caution">
    <text evidence="1">The sequence shown here is derived from an EMBL/GenBank/DDBJ whole genome shotgun (WGS) entry which is preliminary data.</text>
</comment>
<accession>A0ABW7NW66</accession>
<evidence type="ECO:0000313" key="1">
    <source>
        <dbReference type="EMBL" id="MFH7519135.1"/>
    </source>
</evidence>